<feature type="compositionally biased region" description="Polar residues" evidence="1">
    <location>
        <begin position="123"/>
        <end position="133"/>
    </location>
</feature>
<protein>
    <submittedName>
        <fullName evidence="3">Glyoxalase/bleomycin resistance protein/dioxygenase</fullName>
    </submittedName>
</protein>
<evidence type="ECO:0000313" key="4">
    <source>
        <dbReference type="Proteomes" id="UP000253061"/>
    </source>
</evidence>
<feature type="domain" description="VOC" evidence="2">
    <location>
        <begin position="1"/>
        <end position="116"/>
    </location>
</feature>
<dbReference type="PANTHER" id="PTHR41294">
    <property type="entry name" value="CADMIUM-INDUCED PROTEIN CADI"/>
    <property type="match status" value="1"/>
</dbReference>
<proteinExistence type="predicted"/>
<dbReference type="GO" id="GO:0046686">
    <property type="term" value="P:response to cadmium ion"/>
    <property type="evidence" value="ECO:0007669"/>
    <property type="project" value="TreeGrafter"/>
</dbReference>
<dbReference type="GO" id="GO:0051213">
    <property type="term" value="F:dioxygenase activity"/>
    <property type="evidence" value="ECO:0007669"/>
    <property type="project" value="UniProtKB-KW"/>
</dbReference>
<dbReference type="RefSeq" id="WP_062953684.1">
    <property type="nucleotide sequence ID" value="NZ_JPWB01000002.1"/>
</dbReference>
<reference evidence="3 4" key="1">
    <citation type="submission" date="2014-07" db="EMBL/GenBank/DDBJ databases">
        <title>Draft genome sequence of Thalassospira profundimaris R8-17.</title>
        <authorList>
            <person name="Lai Q."/>
            <person name="Shao Z."/>
        </authorList>
    </citation>
    <scope>NUCLEOTIDE SEQUENCE [LARGE SCALE GENOMIC DNA]</scope>
    <source>
        <strain evidence="3 4">R8-17</strain>
    </source>
</reference>
<dbReference type="InterPro" id="IPR029068">
    <property type="entry name" value="Glyas_Bleomycin-R_OHBP_Dase"/>
</dbReference>
<evidence type="ECO:0000313" key="3">
    <source>
        <dbReference type="EMBL" id="RCK23873.1"/>
    </source>
</evidence>
<dbReference type="NCBIfam" id="NF041414">
    <property type="entry name" value="ArsI_CadI_VOC"/>
    <property type="match status" value="1"/>
</dbReference>
<comment type="caution">
    <text evidence="3">The sequence shown here is derived from an EMBL/GenBank/DDBJ whole genome shotgun (WGS) entry which is preliminary data.</text>
</comment>
<dbReference type="PANTHER" id="PTHR41294:SF1">
    <property type="entry name" value="CADMIUM-INDUCED PROTEIN CADI"/>
    <property type="match status" value="1"/>
</dbReference>
<name>A0A367VFE2_9PROT</name>
<evidence type="ECO:0000259" key="2">
    <source>
        <dbReference type="PROSITE" id="PS51819"/>
    </source>
</evidence>
<evidence type="ECO:0000256" key="1">
    <source>
        <dbReference type="SAM" id="MobiDB-lite"/>
    </source>
</evidence>
<dbReference type="SUPFAM" id="SSF54593">
    <property type="entry name" value="Glyoxalase/Bleomycin resistance protein/Dihydroxybiphenyl dioxygenase"/>
    <property type="match status" value="1"/>
</dbReference>
<feature type="region of interest" description="Disordered" evidence="1">
    <location>
        <begin position="120"/>
        <end position="152"/>
    </location>
</feature>
<accession>A0A367VFE2</accession>
<dbReference type="Pfam" id="PF00903">
    <property type="entry name" value="Glyoxalase"/>
    <property type="match status" value="1"/>
</dbReference>
<keyword evidence="3" id="KW-0223">Dioxygenase</keyword>
<organism evidence="3 4">
    <name type="scientific">Thalassospira profundimaris</name>
    <dbReference type="NCBI Taxonomy" id="502049"/>
    <lineage>
        <taxon>Bacteria</taxon>
        <taxon>Pseudomonadati</taxon>
        <taxon>Pseudomonadota</taxon>
        <taxon>Alphaproteobacteria</taxon>
        <taxon>Rhodospirillales</taxon>
        <taxon>Thalassospiraceae</taxon>
        <taxon>Thalassospira</taxon>
    </lineage>
</organism>
<dbReference type="Gene3D" id="3.10.180.10">
    <property type="entry name" value="2,3-Dihydroxybiphenyl 1,2-Dioxygenase, domain 1"/>
    <property type="match status" value="1"/>
</dbReference>
<keyword evidence="3" id="KW-0560">Oxidoreductase</keyword>
<dbReference type="Proteomes" id="UP000253061">
    <property type="component" value="Unassembled WGS sequence"/>
</dbReference>
<sequence length="152" mass="16797">MRLQLALNVKNLDRAIKFYSEMFATPVHKQRPGYANFEIAQPPLKLVLFEHPGADEHLNHIGVECQSPSEFDAASDRLHAGNLSTSDVAETGCCHAKQSKFWTKEPDGLAWEWYRILDDDPDSAQNETGSSSAGCCGQQPGKESETQQVCCA</sequence>
<dbReference type="PROSITE" id="PS51819">
    <property type="entry name" value="VOC"/>
    <property type="match status" value="1"/>
</dbReference>
<dbReference type="InterPro" id="IPR037523">
    <property type="entry name" value="VOC_core"/>
</dbReference>
<dbReference type="InterPro" id="IPR004360">
    <property type="entry name" value="Glyas_Fos-R_dOase_dom"/>
</dbReference>
<dbReference type="AlphaFoldDB" id="A0A367VFE2"/>
<gene>
    <name evidence="3" type="ORF">TH6_03895</name>
</gene>
<dbReference type="InterPro" id="IPR049789">
    <property type="entry name" value="ArsI/CadI-like"/>
</dbReference>
<dbReference type="EMBL" id="JPWB01000002">
    <property type="protein sequence ID" value="RCK23873.1"/>
    <property type="molecule type" value="Genomic_DNA"/>
</dbReference>
<dbReference type="InterPro" id="IPR052393">
    <property type="entry name" value="Cadmium-induced_rsp"/>
</dbReference>